<evidence type="ECO:0000313" key="2">
    <source>
        <dbReference type="Proteomes" id="UP000004933"/>
    </source>
</evidence>
<organism evidence="1 2">
    <name type="scientific">Enterococcus faecalis TX0630</name>
    <dbReference type="NCBI Taxonomy" id="749508"/>
    <lineage>
        <taxon>Bacteria</taxon>
        <taxon>Bacillati</taxon>
        <taxon>Bacillota</taxon>
        <taxon>Bacilli</taxon>
        <taxon>Lactobacillales</taxon>
        <taxon>Enterococcaceae</taxon>
        <taxon>Enterococcus</taxon>
    </lineage>
</organism>
<gene>
    <name evidence="1" type="ORF">HMPREF9511_00244</name>
</gene>
<reference evidence="1 2" key="1">
    <citation type="submission" date="2010-09" db="EMBL/GenBank/DDBJ databases">
        <authorList>
            <person name="Weinstock G."/>
            <person name="Sodergren E."/>
            <person name="Clifton S."/>
            <person name="Fulton L."/>
            <person name="Fulton B."/>
            <person name="Courtney L."/>
            <person name="Fronick C."/>
            <person name="Harrison M."/>
            <person name="Strong C."/>
            <person name="Farmer C."/>
            <person name="Delahaunty K."/>
            <person name="Markovic C."/>
            <person name="Hall O."/>
            <person name="Minx P."/>
            <person name="Tomlinson C."/>
            <person name="Mitreva M."/>
            <person name="Hou S."/>
            <person name="Chen J."/>
            <person name="Wollam A."/>
            <person name="Pepin K.H."/>
            <person name="Johnson M."/>
            <person name="Bhonagiri V."/>
            <person name="Zhang X."/>
            <person name="Suruliraj S."/>
            <person name="Warren W."/>
            <person name="Chinwalla A."/>
            <person name="Mardis E.R."/>
            <person name="Wilson R.K."/>
        </authorList>
    </citation>
    <scope>NUCLEOTIDE SEQUENCE [LARGE SCALE GENOMIC DNA]</scope>
    <source>
        <strain evidence="1 2">TX0630</strain>
    </source>
</reference>
<dbReference type="AlphaFoldDB" id="A0ABC9P9N7"/>
<dbReference type="Proteomes" id="UP000004933">
    <property type="component" value="Unassembled WGS sequence"/>
</dbReference>
<comment type="caution">
    <text evidence="1">The sequence shown here is derived from an EMBL/GenBank/DDBJ whole genome shotgun (WGS) entry which is preliminary data.</text>
</comment>
<evidence type="ECO:0000313" key="1">
    <source>
        <dbReference type="EMBL" id="EFU91713.1"/>
    </source>
</evidence>
<dbReference type="InterPro" id="IPR005068">
    <property type="entry name" value="Phage_lambda_Stf-r2"/>
</dbReference>
<dbReference type="EMBL" id="AEBE01000008">
    <property type="protein sequence ID" value="EFU91713.1"/>
    <property type="molecule type" value="Genomic_DNA"/>
</dbReference>
<accession>A0ABC9P9N7</accession>
<name>A0ABC9P9N7_ENTFL</name>
<dbReference type="CDD" id="cd19958">
    <property type="entry name" value="pyocin_knob"/>
    <property type="match status" value="1"/>
</dbReference>
<dbReference type="Pfam" id="PF03406">
    <property type="entry name" value="Phage_fiber_2"/>
    <property type="match status" value="1"/>
</dbReference>
<proteinExistence type="predicted"/>
<sequence>MQMKFTKELPVWLAPGIKPPESLTSDGWKASQKPPADYFNWFFSRTHGALKELQDSATHIDDFNAHKSNISNPHAVTATQVGLGNVLNQKQATKSEFDAHDQDNIRHITDVERNSWNGKAEKNHTQPWSTITGIPDSTITKKGIVKLTDSVTSTDILTAATPNSVKQVNDNANAAMASASSVNDNLTSHKIDYKNPHKVTSAQVGSYSKTETDNLFINKSDAENGLLVRKSIEITDLNNAIEPGVYSISATGVENKPLPNSGSLIVSKDQGGIRQLFQTERTIVIRQFGGVPSNWTDWKEVAFTTNVVNLTEPQKIGGTKDFDEIPLVNQTPVMLQKEQLYEAWYTPGKDHNDLHNRSRFSIGAEYSNVGKRLGLPMRSNPLQWNAGRWLATVLRDCKLNVRAVVKIQAEGSRGIPYAYVHLGKGYEEATGDMGTAGGTGAITGINYKNFIPIELNVSLKKGDYFSFYLEMLEGKNINFVQMISAHITELV</sequence>
<dbReference type="RefSeq" id="WP_002392880.1">
    <property type="nucleotide sequence ID" value="NZ_GL454769.1"/>
</dbReference>
<protein>
    <submittedName>
        <fullName evidence="1">Phage tail fiber repeat protein</fullName>
    </submittedName>
</protein>